<evidence type="ECO:0000313" key="6">
    <source>
        <dbReference type="EMBL" id="MEQ2189757.1"/>
    </source>
</evidence>
<comment type="subcellular location">
    <subcellularLocation>
        <location evidence="1">Membrane</location>
    </subcellularLocation>
</comment>
<organism evidence="6 7">
    <name type="scientific">Goodea atripinnis</name>
    <dbReference type="NCBI Taxonomy" id="208336"/>
    <lineage>
        <taxon>Eukaryota</taxon>
        <taxon>Metazoa</taxon>
        <taxon>Chordata</taxon>
        <taxon>Craniata</taxon>
        <taxon>Vertebrata</taxon>
        <taxon>Euteleostomi</taxon>
        <taxon>Actinopterygii</taxon>
        <taxon>Neopterygii</taxon>
        <taxon>Teleostei</taxon>
        <taxon>Neoteleostei</taxon>
        <taxon>Acanthomorphata</taxon>
        <taxon>Ovalentaria</taxon>
        <taxon>Atherinomorphae</taxon>
        <taxon>Cyprinodontiformes</taxon>
        <taxon>Goodeidae</taxon>
        <taxon>Goodea</taxon>
    </lineage>
</organism>
<evidence type="ECO:0000256" key="1">
    <source>
        <dbReference type="ARBA" id="ARBA00004370"/>
    </source>
</evidence>
<sequence>HFNWRWVAFLNSDDDFGIDGLELFIERIKTINICLAYTKAFSENTDHSQIFKQIEAQKINVIVVFAPKLYAEAVIKNAIQLNVTNKMWIADDKWSLNKVLPKMEGIRSIGTVLGVAQPIVTIPGFDDFIYFTRGQGRKADTDQQTLCNQVCNCGNMTAGNIIAADPSFSFPVYSAVHAVARALHNILECEAGRCNDNISVEPYMHFNWRWVAFLNSDDDFGIDGLELFIERIKTINICLAYTKAFSENTDHSQIFKQIEAQKINVIVVFAPKLYAEAVIKNAIQLNVTNKVWIADDKWSLNKVLPKMEGIRSIGTVLGVAQPIVTIPGFDDFIYFTRGQGRKADTDQQTLCNQACNCGNMTAGNIISADPSFSFPVYSAVHAVARALHNILECEAGRCNDNISVEPYMEVGFYHFNPAPGFYINDTQVQWHTDGEVPIALCSPQCPTGFAKKQTGIHKCCFRCEMCPQETYANITGK</sequence>
<feature type="domain" description="Receptor ligand binding region" evidence="5">
    <location>
        <begin position="1"/>
        <end position="194"/>
    </location>
</feature>
<evidence type="ECO:0000256" key="2">
    <source>
        <dbReference type="ARBA" id="ARBA00022692"/>
    </source>
</evidence>
<dbReference type="InterPro" id="IPR028082">
    <property type="entry name" value="Peripla_BP_I"/>
</dbReference>
<evidence type="ECO:0000313" key="7">
    <source>
        <dbReference type="Proteomes" id="UP001476798"/>
    </source>
</evidence>
<reference evidence="6 7" key="1">
    <citation type="submission" date="2021-06" db="EMBL/GenBank/DDBJ databases">
        <authorList>
            <person name="Palmer J.M."/>
        </authorList>
    </citation>
    <scope>NUCLEOTIDE SEQUENCE [LARGE SCALE GENOMIC DNA]</scope>
    <source>
        <strain evidence="6 7">GA_2019</strain>
        <tissue evidence="6">Muscle</tissue>
    </source>
</reference>
<accession>A0ABV0Q2Q9</accession>
<name>A0ABV0Q2Q9_9TELE</name>
<keyword evidence="7" id="KW-1185">Reference proteome</keyword>
<dbReference type="Pfam" id="PF01094">
    <property type="entry name" value="ANF_receptor"/>
    <property type="match status" value="2"/>
</dbReference>
<dbReference type="PRINTS" id="PR00592">
    <property type="entry name" value="CASENSINGR"/>
</dbReference>
<comment type="caution">
    <text evidence="6">The sequence shown here is derived from an EMBL/GenBank/DDBJ whole genome shotgun (WGS) entry which is preliminary data.</text>
</comment>
<keyword evidence="3" id="KW-1133">Transmembrane helix</keyword>
<keyword evidence="4" id="KW-0472">Membrane</keyword>
<dbReference type="InterPro" id="IPR038550">
    <property type="entry name" value="GPCR_3_9-Cys_sf"/>
</dbReference>
<dbReference type="Gene3D" id="3.40.50.2300">
    <property type="match status" value="4"/>
</dbReference>
<evidence type="ECO:0000256" key="3">
    <source>
        <dbReference type="ARBA" id="ARBA00022989"/>
    </source>
</evidence>
<dbReference type="PANTHER" id="PTHR24061:SF441">
    <property type="entry name" value="TASTE RECEPTOR TYPE 1 MEMBER 2B-RELATED"/>
    <property type="match status" value="1"/>
</dbReference>
<proteinExistence type="predicted"/>
<dbReference type="InterPro" id="IPR001828">
    <property type="entry name" value="ANF_lig-bd_rcpt"/>
</dbReference>
<dbReference type="EMBL" id="JAHRIO010093958">
    <property type="protein sequence ID" value="MEQ2189757.1"/>
    <property type="molecule type" value="Genomic_DNA"/>
</dbReference>
<feature type="domain" description="Receptor ligand binding region" evidence="5">
    <location>
        <begin position="205"/>
        <end position="398"/>
    </location>
</feature>
<evidence type="ECO:0000256" key="4">
    <source>
        <dbReference type="ARBA" id="ARBA00023136"/>
    </source>
</evidence>
<dbReference type="Gene3D" id="2.10.50.30">
    <property type="entry name" value="GPCR, family 3, nine cysteines domain"/>
    <property type="match status" value="1"/>
</dbReference>
<dbReference type="Proteomes" id="UP001476798">
    <property type="component" value="Unassembled WGS sequence"/>
</dbReference>
<keyword evidence="2" id="KW-0812">Transmembrane</keyword>
<gene>
    <name evidence="6" type="ORF">GOODEAATRI_028570</name>
</gene>
<dbReference type="InterPro" id="IPR000068">
    <property type="entry name" value="GPCR_3_Ca_sens_rcpt-rel"/>
</dbReference>
<protein>
    <recommendedName>
        <fullName evidence="5">Receptor ligand binding region domain-containing protein</fullName>
    </recommendedName>
</protein>
<dbReference type="PANTHER" id="PTHR24061">
    <property type="entry name" value="CALCIUM-SENSING RECEPTOR-RELATED"/>
    <property type="match status" value="1"/>
</dbReference>
<feature type="non-terminal residue" evidence="6">
    <location>
        <position position="1"/>
    </location>
</feature>
<dbReference type="SUPFAM" id="SSF53822">
    <property type="entry name" value="Periplasmic binding protein-like I"/>
    <property type="match status" value="2"/>
</dbReference>
<evidence type="ECO:0000259" key="5">
    <source>
        <dbReference type="Pfam" id="PF01094"/>
    </source>
</evidence>